<dbReference type="FunFam" id="1.20.1070.10:FF:000156">
    <property type="entry name" value="Lutropin-choriogonadotropic hormone receptor"/>
    <property type="match status" value="1"/>
</dbReference>
<keyword evidence="7 13" id="KW-1133">Transmembrane helix</keyword>
<evidence type="ECO:0000256" key="8">
    <source>
        <dbReference type="ARBA" id="ARBA00023040"/>
    </source>
</evidence>
<keyword evidence="14" id="KW-0732">Signal</keyword>
<feature type="transmembrane region" description="Helical" evidence="13">
    <location>
        <begin position="592"/>
        <end position="613"/>
    </location>
</feature>
<evidence type="ECO:0000256" key="11">
    <source>
        <dbReference type="ARBA" id="ARBA00023224"/>
    </source>
</evidence>
<keyword evidence="6" id="KW-0677">Repeat</keyword>
<dbReference type="PROSITE" id="PS50262">
    <property type="entry name" value="G_PROTEIN_RECEP_F1_2"/>
    <property type="match status" value="1"/>
</dbReference>
<comment type="subcellular location">
    <subcellularLocation>
        <location evidence="1">Cell membrane</location>
        <topology evidence="1">Multi-pass membrane protein</topology>
    </subcellularLocation>
</comment>
<dbReference type="GO" id="GO:0009755">
    <property type="term" value="P:hormone-mediated signaling pathway"/>
    <property type="evidence" value="ECO:0007669"/>
    <property type="project" value="TreeGrafter"/>
</dbReference>
<proteinExistence type="inferred from homology"/>
<evidence type="ECO:0000256" key="1">
    <source>
        <dbReference type="ARBA" id="ARBA00004651"/>
    </source>
</evidence>
<evidence type="ECO:0000256" key="14">
    <source>
        <dbReference type="SAM" id="SignalP"/>
    </source>
</evidence>
<keyword evidence="5 13" id="KW-0812">Transmembrane</keyword>
<feature type="region of interest" description="Disordered" evidence="12">
    <location>
        <begin position="916"/>
        <end position="941"/>
    </location>
</feature>
<evidence type="ECO:0000259" key="15">
    <source>
        <dbReference type="PROSITE" id="PS50262"/>
    </source>
</evidence>
<reference evidence="16 17" key="1">
    <citation type="submission" date="2024-05" db="EMBL/GenBank/DDBJ databases">
        <authorList>
            <person name="Wallberg A."/>
        </authorList>
    </citation>
    <scope>NUCLEOTIDE SEQUENCE [LARGE SCALE GENOMIC DNA]</scope>
</reference>
<dbReference type="PROSITE" id="PS51450">
    <property type="entry name" value="LRR"/>
    <property type="match status" value="6"/>
</dbReference>
<evidence type="ECO:0000256" key="9">
    <source>
        <dbReference type="ARBA" id="ARBA00023136"/>
    </source>
</evidence>
<keyword evidence="11" id="KW-0807">Transducer</keyword>
<dbReference type="PRINTS" id="PR00373">
    <property type="entry name" value="GLYCHORMONER"/>
</dbReference>
<dbReference type="Gene3D" id="1.20.1070.10">
    <property type="entry name" value="Rhodopsin 7-helix transmembrane proteins"/>
    <property type="match status" value="1"/>
</dbReference>
<evidence type="ECO:0000256" key="2">
    <source>
        <dbReference type="ARBA" id="ARBA00010663"/>
    </source>
</evidence>
<keyword evidence="9 13" id="KW-0472">Membrane</keyword>
<evidence type="ECO:0000256" key="3">
    <source>
        <dbReference type="ARBA" id="ARBA00022475"/>
    </source>
</evidence>
<dbReference type="AlphaFoldDB" id="A0AAV2RRW0"/>
<evidence type="ECO:0000313" key="16">
    <source>
        <dbReference type="EMBL" id="CAL4136932.1"/>
    </source>
</evidence>
<dbReference type="InterPro" id="IPR001611">
    <property type="entry name" value="Leu-rich_rpt"/>
</dbReference>
<dbReference type="InterPro" id="IPR032675">
    <property type="entry name" value="LRR_dom_sf"/>
</dbReference>
<accession>A0AAV2RRW0</accession>
<evidence type="ECO:0000256" key="4">
    <source>
        <dbReference type="ARBA" id="ARBA00022614"/>
    </source>
</evidence>
<evidence type="ECO:0000256" key="10">
    <source>
        <dbReference type="ARBA" id="ARBA00023170"/>
    </source>
</evidence>
<organism evidence="16 17">
    <name type="scientific">Meganyctiphanes norvegica</name>
    <name type="common">Northern krill</name>
    <name type="synonym">Thysanopoda norvegica</name>
    <dbReference type="NCBI Taxonomy" id="48144"/>
    <lineage>
        <taxon>Eukaryota</taxon>
        <taxon>Metazoa</taxon>
        <taxon>Ecdysozoa</taxon>
        <taxon>Arthropoda</taxon>
        <taxon>Crustacea</taxon>
        <taxon>Multicrustacea</taxon>
        <taxon>Malacostraca</taxon>
        <taxon>Eumalacostraca</taxon>
        <taxon>Eucarida</taxon>
        <taxon>Euphausiacea</taxon>
        <taxon>Euphausiidae</taxon>
        <taxon>Meganyctiphanes</taxon>
    </lineage>
</organism>
<dbReference type="Pfam" id="PF00001">
    <property type="entry name" value="7tm_1"/>
    <property type="match status" value="1"/>
</dbReference>
<feature type="region of interest" description="Disordered" evidence="12">
    <location>
        <begin position="1028"/>
        <end position="1056"/>
    </location>
</feature>
<feature type="transmembrane region" description="Helical" evidence="13">
    <location>
        <begin position="634"/>
        <end position="655"/>
    </location>
</feature>
<dbReference type="InterPro" id="IPR002131">
    <property type="entry name" value="Gphrmn_rcpt_fam"/>
</dbReference>
<evidence type="ECO:0000313" key="17">
    <source>
        <dbReference type="Proteomes" id="UP001497623"/>
    </source>
</evidence>
<comment type="similarity">
    <text evidence="2">Belongs to the G-protein coupled receptor 1 family.</text>
</comment>
<feature type="transmembrane region" description="Helical" evidence="13">
    <location>
        <begin position="675"/>
        <end position="699"/>
    </location>
</feature>
<dbReference type="SUPFAM" id="SSF81321">
    <property type="entry name" value="Family A G protein-coupled receptor-like"/>
    <property type="match status" value="1"/>
</dbReference>
<dbReference type="Pfam" id="PF12799">
    <property type="entry name" value="LRR_4"/>
    <property type="match status" value="1"/>
</dbReference>
<dbReference type="GO" id="GO:0007189">
    <property type="term" value="P:adenylate cyclase-activating G protein-coupled receptor signaling pathway"/>
    <property type="evidence" value="ECO:0007669"/>
    <property type="project" value="TreeGrafter"/>
</dbReference>
<dbReference type="GO" id="GO:0005886">
    <property type="term" value="C:plasma membrane"/>
    <property type="evidence" value="ECO:0007669"/>
    <property type="project" value="UniProtKB-SubCell"/>
</dbReference>
<dbReference type="PANTHER" id="PTHR24372">
    <property type="entry name" value="GLYCOPROTEIN HORMONE RECEPTOR"/>
    <property type="match status" value="1"/>
</dbReference>
<feature type="domain" description="G-protein coupled receptors family 1 profile" evidence="15">
    <location>
        <begin position="527"/>
        <end position="772"/>
    </location>
</feature>
<dbReference type="InterPro" id="IPR003591">
    <property type="entry name" value="Leu-rich_rpt_typical-subtyp"/>
</dbReference>
<feature type="signal peptide" evidence="14">
    <location>
        <begin position="1"/>
        <end position="32"/>
    </location>
</feature>
<dbReference type="Pfam" id="PF13855">
    <property type="entry name" value="LRR_8"/>
    <property type="match status" value="3"/>
</dbReference>
<keyword evidence="4" id="KW-0433">Leucine-rich repeat</keyword>
<feature type="chain" id="PRO_5043920815" description="G-protein coupled receptors family 1 profile domain-containing protein" evidence="14">
    <location>
        <begin position="33"/>
        <end position="1242"/>
    </location>
</feature>
<keyword evidence="8" id="KW-0297">G-protein coupled receptor</keyword>
<evidence type="ECO:0000256" key="7">
    <source>
        <dbReference type="ARBA" id="ARBA00022989"/>
    </source>
</evidence>
<dbReference type="GO" id="GO:0016500">
    <property type="term" value="F:protein-hormone receptor activity"/>
    <property type="evidence" value="ECO:0007669"/>
    <property type="project" value="InterPro"/>
</dbReference>
<dbReference type="InterPro" id="IPR025875">
    <property type="entry name" value="Leu-rich_rpt_4"/>
</dbReference>
<protein>
    <recommendedName>
        <fullName evidence="15">G-protein coupled receptors family 1 profile domain-containing protein</fullName>
    </recommendedName>
</protein>
<dbReference type="SUPFAM" id="SSF52058">
    <property type="entry name" value="L domain-like"/>
    <property type="match status" value="1"/>
</dbReference>
<dbReference type="SMART" id="SM00369">
    <property type="entry name" value="LRR_TYP"/>
    <property type="match status" value="9"/>
</dbReference>
<dbReference type="InterPro" id="IPR000276">
    <property type="entry name" value="GPCR_Rhodpsn"/>
</dbReference>
<evidence type="ECO:0000256" key="6">
    <source>
        <dbReference type="ARBA" id="ARBA00022737"/>
    </source>
</evidence>
<dbReference type="CDD" id="cd15136">
    <property type="entry name" value="7tmA_Glyco_hormone_R"/>
    <property type="match status" value="1"/>
</dbReference>
<name>A0AAV2RRW0_MEGNR</name>
<dbReference type="InterPro" id="IPR017452">
    <property type="entry name" value="GPCR_Rhodpsn_7TM"/>
</dbReference>
<evidence type="ECO:0000256" key="12">
    <source>
        <dbReference type="SAM" id="MobiDB-lite"/>
    </source>
</evidence>
<evidence type="ECO:0000256" key="13">
    <source>
        <dbReference type="SAM" id="Phobius"/>
    </source>
</evidence>
<keyword evidence="17" id="KW-1185">Reference proteome</keyword>
<evidence type="ECO:0000256" key="5">
    <source>
        <dbReference type="ARBA" id="ARBA00022692"/>
    </source>
</evidence>
<feature type="compositionally biased region" description="Polar residues" evidence="12">
    <location>
        <begin position="919"/>
        <end position="941"/>
    </location>
</feature>
<comment type="caution">
    <text evidence="16">The sequence shown here is derived from an EMBL/GenBank/DDBJ whole genome shotgun (WGS) entry which is preliminary data.</text>
</comment>
<dbReference type="EMBL" id="CAXKWB010030010">
    <property type="protein sequence ID" value="CAL4136932.1"/>
    <property type="molecule type" value="Genomic_DNA"/>
</dbReference>
<feature type="transmembrane region" description="Helical" evidence="13">
    <location>
        <begin position="516"/>
        <end position="536"/>
    </location>
</feature>
<dbReference type="GO" id="GO:0008528">
    <property type="term" value="F:G protein-coupled peptide receptor activity"/>
    <property type="evidence" value="ECO:0007669"/>
    <property type="project" value="TreeGrafter"/>
</dbReference>
<feature type="transmembrane region" description="Helical" evidence="13">
    <location>
        <begin position="720"/>
        <end position="743"/>
    </location>
</feature>
<dbReference type="PRINTS" id="PR00237">
    <property type="entry name" value="GPCRRHODOPSN"/>
</dbReference>
<dbReference type="PANTHER" id="PTHR24372:SF82">
    <property type="entry name" value="RICKETS"/>
    <property type="match status" value="1"/>
</dbReference>
<feature type="transmembrane region" description="Helical" evidence="13">
    <location>
        <begin position="548"/>
        <end position="572"/>
    </location>
</feature>
<gene>
    <name evidence="16" type="ORF">MNOR_LOCUS27897</name>
</gene>
<dbReference type="Proteomes" id="UP001497623">
    <property type="component" value="Unassembled WGS sequence"/>
</dbReference>
<keyword evidence="10" id="KW-0675">Receptor</keyword>
<feature type="non-terminal residue" evidence="16">
    <location>
        <position position="1242"/>
    </location>
</feature>
<dbReference type="Gene3D" id="3.80.10.10">
    <property type="entry name" value="Ribonuclease Inhibitor"/>
    <property type="match status" value="2"/>
</dbReference>
<keyword evidence="3" id="KW-1003">Cell membrane</keyword>
<sequence>MMLLKDVSCCPSAMSLVATWLMVLLLSTGAPACPTPCTCLPTEDTLATSSYKMTCVGALVQEVVPDAYLYTHIEISSARLDAIPVNFLRQFRNLQYLNLGKNLISIIQTNDLMDLKYLTDINLHYNRIKTIENKSFSTLTKLHHLNLNENLLGEIPTSITHCSSLKNLFLQKNNISRVHLQSLYELSRLEVLDLSGNPLAATDPQAFAGLPSLKKLILKETSHLNLFPILTRSSELQEIRIDRASLSHIPSAVCHQSSNLQSLIAHRNEIQEIPDLNDCWNLRLLDLGHNQIRSLSPGQFSGLIQLQDLTLHNNLITHIPTGAFTGLQSLKILNLEHNHITYIHSDVFLPLISLKDINLGNNQFPSLPVEGLEFIRSIKVHNNPYLKTFPGPEIFKNAHNLVLSYAYHCCPYLELGEVAVAEDELEVIEEEIIYDLEELDPLIWNDTDIWGDLDGFDVNFMDVWEKMVNNFSSDPLTTESPHTNFVIPRHPVSCIPRPGTFMPCSDLFDWWTLRCGIWIIFLLALLGNATVVVVLISARSKMDVPRFLVTNLAIADFCMGLYLGFLAVVDASSLGEFRMYAISWQMSPGCQVAGFLGVLSSELSVFTLTVITMERNYAITNAMHLNKRLSLHQAAFIMAFGWAFALLMASLPLVGVSDYRKFAICLPFETKDAGLGYIVSLMVINGVAFLTLMGCYLKIYCAIRGSTAWNSNDSRIAKRMALLVFTDFICWAPIAFFSMTAAFGVQLISLEGAKVFTVFFLPLNSCCNPFLYALLTKQFKKDCVNLCKSIEESRVSRGIGRYRHSSNFSNRLTPANTNSAVDSLSRTQDNQNCQCHITEEKLSRVQQIMCLSPFKYLFCTKKMKNANIALNFSYNQSKATDNTKYTSVTSETNSSSLSDSWRRSNSSIYQRFMSRRNKNSSNFSQESTKESSISLSKNGTSTPVLRYSRGGTFASNRSNTLKEVAVKRNVNASSFRFASLREGRNGRSSNTLCNSSRCNSMLLMQKSPVSPIQTDLTNSKIKRSSIFQSQRKSLSSEEENSCPIHKKSQRNSYVNEPEISTSESIIAQKVECNLSDKDSKHSNNCSLLPVNSQNNIDSKRKSSLQNINKYYLSSDFHKRKKCVSLTYLPQEPSKSLTYSYLSENNLNYFNIESTNRVVTTCPTLTTSKELVLDKDEVLKNNIIQSYLKGVEQSAMKTKNSDNLIECKINEKLKDAEYNNINQTKNSTFLDSNFTITDLQDES</sequence>